<sequence length="1008" mass="116842">MPPYVSYNIETTPSFDWSQGSVFLQDGIIYYSPNCNRPVRIKAPERNHPHPFPERAEPDPTSVKHPVWWTDTFGWMSFIPLNPSFISDPFDTFTWQPELDVTPSYNTPPGPTLYQLEIHTIKHWRFKEQCLLEAAHKMKLWYHVPASQPPPPSIFKYDEPYTSKEEAYRQIKLARDWFAVWMGFFAYFAACAKYDKYCAGKMVREKGELLPRWYTRLLEEVPMLQRSWLDGLLTSPACVFSPNTQRAGIVIPWYEYDNRRPEIQFFLDQQIPVFFPWCAIAEQAIINNPTLRYLEPPANLVRDALEKFLNRFPSVPLAGLILRSYFRFHDRPLHSTKHILRMEHSTSLVTKYMYEKFASQTDKVKAAMEENQVEATVAELREIVSRAMDMDLAEAERAIANLPTHDWMDKGDYHRRGELYDHVSIFLEKRERNQRFIIATETEDAKIKRLQREEALPGYNTSVYRWKSVTTPGGKELYMRVRLLRSKHERLFAKVPPSQRTYNAVSNEWDIFDEVDLPRKYLQFVDPPPRKDGYIYDYPIQAARINPQSIIPDNDVPRVESVPVIPEPCVDSSSGGATSPHEPQYETFPMDTEEFQEGPSQPPVHRPEPGPSTMDTDTDEASKIHDYDWDTADLISNLRYSYGFVASVVPKKEDKTPEGWKHACQHFGFRKDGAEQFVSNTDRQLICQFHDGLMGSTDRPLPQDIHDLHPQNYLSLQVLGNLSLIHRPIPNLFVFAHHDIRAPQEESDRMSADWSIGVETPEAALYVLRVFQSHPGHTVVSVAHRLLSKGVQFRTLVGRKNVVQVHQPYKEVTFYRKVSYKFTNDDYESSMLACRQILDQQRGRAALLMGGIVGRIAKEYLSTESVLQGPSVELLRNGRGYVANPEAELLAYCDDGLTEHDIAIIIGSYSLMTDFKNQVGVKSWFPPPAVWNEIDRNGIGWLEWTERNEYWYQTRLELIRNGKAQPLTLQDWKSLLKNKPVRVLRESVRARSAAFVHEHIPVTRNPRR</sequence>
<organism evidence="2">
    <name type="scientific">Psilocybe cubensis</name>
    <name type="common">Psychedelic mushroom</name>
    <name type="synonym">Stropharia cubensis</name>
    <dbReference type="NCBI Taxonomy" id="181762"/>
    <lineage>
        <taxon>Eukaryota</taxon>
        <taxon>Fungi</taxon>
        <taxon>Dikarya</taxon>
        <taxon>Basidiomycota</taxon>
        <taxon>Agaricomycotina</taxon>
        <taxon>Agaricomycetes</taxon>
        <taxon>Agaricomycetidae</taxon>
        <taxon>Agaricales</taxon>
        <taxon>Agaricineae</taxon>
        <taxon>Strophariaceae</taxon>
        <taxon>Psilocybe</taxon>
    </lineage>
</organism>
<accession>A0A8H8CFB8</accession>
<feature type="region of interest" description="Disordered" evidence="1">
    <location>
        <begin position="592"/>
        <end position="619"/>
    </location>
</feature>
<evidence type="ECO:0000256" key="1">
    <source>
        <dbReference type="SAM" id="MobiDB-lite"/>
    </source>
</evidence>
<proteinExistence type="predicted"/>
<name>A0A8H8CFB8_PSICU</name>
<dbReference type="EMBL" id="JAFIQS010000012">
    <property type="protein sequence ID" value="KAG5164117.1"/>
    <property type="molecule type" value="Genomic_DNA"/>
</dbReference>
<gene>
    <name evidence="2" type="ORF">JR316_010611</name>
</gene>
<protein>
    <submittedName>
        <fullName evidence="2">Uncharacterized protein</fullName>
    </submittedName>
</protein>
<comment type="caution">
    <text evidence="2">The sequence shown here is derived from an EMBL/GenBank/DDBJ whole genome shotgun (WGS) entry which is preliminary data.</text>
</comment>
<dbReference type="AlphaFoldDB" id="A0A8H8CFB8"/>
<dbReference type="OrthoDB" id="3270336at2759"/>
<reference evidence="2" key="1">
    <citation type="submission" date="2021-02" db="EMBL/GenBank/DDBJ databases">
        <title>Psilocybe cubensis genome.</title>
        <authorList>
            <person name="Mckernan K.J."/>
            <person name="Crawford S."/>
            <person name="Trippe A."/>
            <person name="Kane L.T."/>
            <person name="Mclaughlin S."/>
        </authorList>
    </citation>
    <scope>NUCLEOTIDE SEQUENCE [LARGE SCALE GENOMIC DNA]</scope>
    <source>
        <strain evidence="2">MGC-MH-2018</strain>
    </source>
</reference>
<evidence type="ECO:0000313" key="2">
    <source>
        <dbReference type="EMBL" id="KAG5164117.1"/>
    </source>
</evidence>